<sequence length="103" mass="11199">MKSPQILSAMPLFLLGLTTVVHGQSCMSGQLYCGYALENMGWSKNDLIVIVTNDVDPSQGAIDHPGHALYQCLDSEEEVFYVGYCNRGCDAQGDGYDDICNGE</sequence>
<evidence type="ECO:0000313" key="3">
    <source>
        <dbReference type="Proteomes" id="UP000241690"/>
    </source>
</evidence>
<gene>
    <name evidence="2" type="ORF">M431DRAFT_496231</name>
</gene>
<name>A0A2T4AB49_TRIHA</name>
<protein>
    <submittedName>
        <fullName evidence="2">Uncharacterized protein</fullName>
    </submittedName>
</protein>
<organism evidence="2 3">
    <name type="scientific">Trichoderma harzianum CBS 226.95</name>
    <dbReference type="NCBI Taxonomy" id="983964"/>
    <lineage>
        <taxon>Eukaryota</taxon>
        <taxon>Fungi</taxon>
        <taxon>Dikarya</taxon>
        <taxon>Ascomycota</taxon>
        <taxon>Pezizomycotina</taxon>
        <taxon>Sordariomycetes</taxon>
        <taxon>Hypocreomycetidae</taxon>
        <taxon>Hypocreales</taxon>
        <taxon>Hypocreaceae</taxon>
        <taxon>Trichoderma</taxon>
    </lineage>
</organism>
<feature type="chain" id="PRO_5015420877" evidence="1">
    <location>
        <begin position="24"/>
        <end position="103"/>
    </location>
</feature>
<dbReference type="EMBL" id="KZ679681">
    <property type="protein sequence ID" value="PTB54286.1"/>
    <property type="molecule type" value="Genomic_DNA"/>
</dbReference>
<dbReference type="RefSeq" id="XP_024773963.1">
    <property type="nucleotide sequence ID" value="XM_024917467.1"/>
</dbReference>
<reference evidence="2 3" key="1">
    <citation type="submission" date="2016-07" db="EMBL/GenBank/DDBJ databases">
        <title>Multiple horizontal gene transfer events from other fungi enriched the ability of initially mycotrophic Trichoderma (Ascomycota) to feed on dead plant biomass.</title>
        <authorList>
            <consortium name="DOE Joint Genome Institute"/>
            <person name="Aerts A."/>
            <person name="Atanasova L."/>
            <person name="Chenthamara K."/>
            <person name="Zhang J."/>
            <person name="Grujic M."/>
            <person name="Henrissat B."/>
            <person name="Kuo A."/>
            <person name="Salamov A."/>
            <person name="Lipzen A."/>
            <person name="Labutti K."/>
            <person name="Barry K."/>
            <person name="Miao Y."/>
            <person name="Rahimi M.J."/>
            <person name="Shen Q."/>
            <person name="Grigoriev I.V."/>
            <person name="Kubicek C.P."/>
            <person name="Druzhinina I.S."/>
        </authorList>
    </citation>
    <scope>NUCLEOTIDE SEQUENCE [LARGE SCALE GENOMIC DNA]</scope>
    <source>
        <strain evidence="2 3">CBS 226.95</strain>
    </source>
</reference>
<keyword evidence="3" id="KW-1185">Reference proteome</keyword>
<proteinExistence type="predicted"/>
<dbReference type="AlphaFoldDB" id="A0A2T4AB49"/>
<accession>A0A2T4AB49</accession>
<dbReference type="Proteomes" id="UP000241690">
    <property type="component" value="Unassembled WGS sequence"/>
</dbReference>
<evidence type="ECO:0000313" key="2">
    <source>
        <dbReference type="EMBL" id="PTB54286.1"/>
    </source>
</evidence>
<evidence type="ECO:0000256" key="1">
    <source>
        <dbReference type="SAM" id="SignalP"/>
    </source>
</evidence>
<keyword evidence="1" id="KW-0732">Signal</keyword>
<feature type="signal peptide" evidence="1">
    <location>
        <begin position="1"/>
        <end position="23"/>
    </location>
</feature>
<dbReference type="GeneID" id="36626036"/>